<proteinExistence type="predicted"/>
<evidence type="ECO:0000313" key="1">
    <source>
        <dbReference type="EMBL" id="EFN97929.1"/>
    </source>
</evidence>
<reference evidence="1 2" key="1">
    <citation type="submission" date="2010-09" db="EMBL/GenBank/DDBJ databases">
        <authorList>
            <person name="Daugherty S.C."/>
            <person name="Tallon L.J."/>
            <person name="Jones K.M."/>
            <person name="Liu X."/>
            <person name="Kilian M."/>
            <person name="Tettelin H."/>
        </authorList>
    </citation>
    <scope>NUCLEOTIDE SEQUENCE [LARGE SCALE GENOMIC DNA]</scope>
    <source>
        <strain evidence="1 2">SK564</strain>
    </source>
</reference>
<comment type="caution">
    <text evidence="1">The sequence shown here is derived from an EMBL/GenBank/DDBJ whole genome shotgun (WGS) entry which is preliminary data.</text>
</comment>
<organism evidence="1 2">
    <name type="scientific">Streptococcus mitis SK564</name>
    <dbReference type="NCBI Taxonomy" id="585203"/>
    <lineage>
        <taxon>Bacteria</taxon>
        <taxon>Bacillati</taxon>
        <taxon>Bacillota</taxon>
        <taxon>Bacilli</taxon>
        <taxon>Lactobacillales</taxon>
        <taxon>Streptococcaceae</taxon>
        <taxon>Streptococcus</taxon>
        <taxon>Streptococcus mitis group</taxon>
    </lineage>
</organism>
<protein>
    <submittedName>
        <fullName evidence="1">Uncharacterized protein</fullName>
    </submittedName>
</protein>
<evidence type="ECO:0000313" key="2">
    <source>
        <dbReference type="Proteomes" id="UP000004966"/>
    </source>
</evidence>
<dbReference type="Proteomes" id="UP000004966">
    <property type="component" value="Unassembled WGS sequence"/>
</dbReference>
<accession>E1LP86</accession>
<dbReference type="EMBL" id="AEDU01000028">
    <property type="protein sequence ID" value="EFN97929.1"/>
    <property type="molecule type" value="Genomic_DNA"/>
</dbReference>
<sequence length="42" mass="4888">MDKLTLLLYNGFITKNAPCHILHSISLLKMDRNHCKGYQKEV</sequence>
<dbReference type="AlphaFoldDB" id="E1LP86"/>
<gene>
    <name evidence="1" type="ORF">SMSK564_1665</name>
</gene>
<name>E1LP86_STRMT</name>